<gene>
    <name evidence="2" type="ORF">TTEB3V08_LOCUS7733</name>
</gene>
<dbReference type="EMBL" id="OE003132">
    <property type="protein sequence ID" value="CAD7459785.1"/>
    <property type="molecule type" value="Genomic_DNA"/>
</dbReference>
<reference evidence="2" key="1">
    <citation type="submission" date="2020-11" db="EMBL/GenBank/DDBJ databases">
        <authorList>
            <person name="Tran Van P."/>
        </authorList>
    </citation>
    <scope>NUCLEOTIDE SEQUENCE</scope>
</reference>
<dbReference type="Gene3D" id="6.10.140.750">
    <property type="match status" value="1"/>
</dbReference>
<dbReference type="PANTHER" id="PTHR14958:SF29">
    <property type="entry name" value="INSOMNIAC, ISOFORM B"/>
    <property type="match status" value="1"/>
</dbReference>
<dbReference type="InterPro" id="IPR003131">
    <property type="entry name" value="T1-type_BTB"/>
</dbReference>
<organism evidence="2">
    <name type="scientific">Timema tahoe</name>
    <dbReference type="NCBI Taxonomy" id="61484"/>
    <lineage>
        <taxon>Eukaryota</taxon>
        <taxon>Metazoa</taxon>
        <taxon>Ecdysozoa</taxon>
        <taxon>Arthropoda</taxon>
        <taxon>Hexapoda</taxon>
        <taxon>Insecta</taxon>
        <taxon>Pterygota</taxon>
        <taxon>Neoptera</taxon>
        <taxon>Polyneoptera</taxon>
        <taxon>Phasmatodea</taxon>
        <taxon>Timematodea</taxon>
        <taxon>Timematoidea</taxon>
        <taxon>Timematidae</taxon>
        <taxon>Timema</taxon>
    </lineage>
</organism>
<dbReference type="GO" id="GO:0043161">
    <property type="term" value="P:proteasome-mediated ubiquitin-dependent protein catabolic process"/>
    <property type="evidence" value="ECO:0007669"/>
    <property type="project" value="TreeGrafter"/>
</dbReference>
<evidence type="ECO:0000313" key="2">
    <source>
        <dbReference type="EMBL" id="CAD7459785.1"/>
    </source>
</evidence>
<dbReference type="SMART" id="SM00225">
    <property type="entry name" value="BTB"/>
    <property type="match status" value="1"/>
</dbReference>
<dbReference type="CDD" id="cd18362">
    <property type="entry name" value="BTB_POZ_KCTD2-like"/>
    <property type="match status" value="1"/>
</dbReference>
<dbReference type="FunFam" id="3.30.710.10:FF:000005">
    <property type="entry name" value="Potassium channel tetramerization domain-containing 17"/>
    <property type="match status" value="1"/>
</dbReference>
<dbReference type="PANTHER" id="PTHR14958">
    <property type="entry name" value="POTASSIUM CHANNEL TETRAMERISATION DOMAIN CONTAINING PROTEIN"/>
    <property type="match status" value="1"/>
</dbReference>
<dbReference type="Gene3D" id="3.30.710.10">
    <property type="entry name" value="Potassium Channel Kv1.1, Chain A"/>
    <property type="match status" value="1"/>
</dbReference>
<feature type="domain" description="BTB" evidence="1">
    <location>
        <begin position="24"/>
        <end position="126"/>
    </location>
</feature>
<dbReference type="GO" id="GO:0005737">
    <property type="term" value="C:cytoplasm"/>
    <property type="evidence" value="ECO:0007669"/>
    <property type="project" value="TreeGrafter"/>
</dbReference>
<sequence>MADINDTNTKSPEENNIIKRGSKQWVRLNVGGTYFLTTKTTLSRDPNSFLYRLCQEDSDLISDRDETGAYLIDRDPTYFSPILNYLRHGKLVINKDLAEEGVLEEAEFYNITELIRLVKERICHRDMRPLRDSKKHVYRVLQCHEDELTQMVSTMSDGWKFEQLINIGSQYNYGNEDHAEFLCVVSREYGTSLNSKETEPTDRAKDLNPRPLHDDWSKRIQIAATLAQVLQQKGSRM</sequence>
<accession>A0A7R9IK16</accession>
<dbReference type="GO" id="GO:0031463">
    <property type="term" value="C:Cul3-RING ubiquitin ligase complex"/>
    <property type="evidence" value="ECO:0007669"/>
    <property type="project" value="TreeGrafter"/>
</dbReference>
<dbReference type="AlphaFoldDB" id="A0A7R9IK16"/>
<name>A0A7R9IK16_9NEOP</name>
<dbReference type="GO" id="GO:0051260">
    <property type="term" value="P:protein homooligomerization"/>
    <property type="evidence" value="ECO:0007669"/>
    <property type="project" value="InterPro"/>
</dbReference>
<dbReference type="InterPro" id="IPR000210">
    <property type="entry name" value="BTB/POZ_dom"/>
</dbReference>
<protein>
    <recommendedName>
        <fullName evidence="1">BTB domain-containing protein</fullName>
    </recommendedName>
</protein>
<dbReference type="SUPFAM" id="SSF54695">
    <property type="entry name" value="POZ domain"/>
    <property type="match status" value="1"/>
</dbReference>
<dbReference type="FunFam" id="3.30.70.2000:FF:000001">
    <property type="entry name" value="Potassium channel tetramerization domain-containing 17"/>
    <property type="match status" value="1"/>
</dbReference>
<proteinExistence type="predicted"/>
<dbReference type="Gene3D" id="3.30.70.2000">
    <property type="match status" value="1"/>
</dbReference>
<evidence type="ECO:0000259" key="1">
    <source>
        <dbReference type="SMART" id="SM00225"/>
    </source>
</evidence>
<dbReference type="Pfam" id="PF02214">
    <property type="entry name" value="BTB_2"/>
    <property type="match status" value="1"/>
</dbReference>
<dbReference type="InterPro" id="IPR011333">
    <property type="entry name" value="SKP1/BTB/POZ_sf"/>
</dbReference>
<dbReference type="GO" id="GO:0097602">
    <property type="term" value="F:cullin family protein binding"/>
    <property type="evidence" value="ECO:0007669"/>
    <property type="project" value="TreeGrafter"/>
</dbReference>